<keyword evidence="3" id="KW-1185">Reference proteome</keyword>
<name>A0ABT1QR51_9GAMM</name>
<keyword evidence="1" id="KW-0812">Transmembrane</keyword>
<feature type="transmembrane region" description="Helical" evidence="1">
    <location>
        <begin position="375"/>
        <end position="393"/>
    </location>
</feature>
<feature type="transmembrane region" description="Helical" evidence="1">
    <location>
        <begin position="347"/>
        <end position="368"/>
    </location>
</feature>
<dbReference type="NCBIfam" id="NF008712">
    <property type="entry name" value="PRK11715.1-1"/>
    <property type="match status" value="1"/>
</dbReference>
<sequence>MFNAAQSMTLKVLGIGALALLMLIPLVQVQSLIAERAGLRDQAVAQIASRWGQAQTVGGPVLSVDYLQRFKTDQGWSERRVTRQLLPAQLDFKVNMETDRRAYGIYSTPVYVANIGLSARFDAADLAELAQAAGSSLERRELRLPLADFGGLREVRALRINGEERVLENGQPTLGYAAAFVSLTPAQLQAPLQLELEFNIAGTERIQFLPLGRTTTLKLSAPWGDPSFIGRFIPVRRTVEAERFEAEWQVLELNRGYGRQWDENEQNNSAVTASAFGVALYEPVSVYQRNERAGKYGLLFIGLSFVAFFLFEVLRKLRVHPVQYLLIGIALCTFYVLLLALSEQIGFGPAYALAATALALIVGGYAAAVLSTRRAGLLLGGSMAAVYALLYGLVISEQYSLLIGALALLAVVALLMYLTRRVDWYGESRRPAAAVDDIANAMPPPR</sequence>
<dbReference type="PIRSF" id="PIRSF004548">
    <property type="entry name" value="CreD"/>
    <property type="match status" value="1"/>
</dbReference>
<proteinExistence type="predicted"/>
<gene>
    <name evidence="2" type="primary">creD</name>
    <name evidence="2" type="ORF">NM961_08630</name>
</gene>
<dbReference type="PANTHER" id="PTHR30092">
    <property type="entry name" value="INNER MEMBRANE PROTEIN CRED"/>
    <property type="match status" value="1"/>
</dbReference>
<comment type="caution">
    <text evidence="2">The sequence shown here is derived from an EMBL/GenBank/DDBJ whole genome shotgun (WGS) entry which is preliminary data.</text>
</comment>
<protein>
    <submittedName>
        <fullName evidence="2">Cell envelope integrity protein CreD</fullName>
    </submittedName>
</protein>
<organism evidence="2 3">
    <name type="scientific">Tahibacter harae</name>
    <dbReference type="NCBI Taxonomy" id="2963937"/>
    <lineage>
        <taxon>Bacteria</taxon>
        <taxon>Pseudomonadati</taxon>
        <taxon>Pseudomonadota</taxon>
        <taxon>Gammaproteobacteria</taxon>
        <taxon>Lysobacterales</taxon>
        <taxon>Rhodanobacteraceae</taxon>
        <taxon>Tahibacter</taxon>
    </lineage>
</organism>
<feature type="transmembrane region" description="Helical" evidence="1">
    <location>
        <begin position="321"/>
        <end position="341"/>
    </location>
</feature>
<accession>A0ABT1QR51</accession>
<keyword evidence="1" id="KW-0472">Membrane</keyword>
<evidence type="ECO:0000256" key="1">
    <source>
        <dbReference type="SAM" id="Phobius"/>
    </source>
</evidence>
<dbReference type="InterPro" id="IPR010364">
    <property type="entry name" value="Uncharacterised_IM_CreD"/>
</dbReference>
<reference evidence="2" key="1">
    <citation type="submission" date="2022-07" db="EMBL/GenBank/DDBJ databases">
        <title>Tahibacter sp., a new gammaproteobacterium isolated from the silt sample collected at pig farm.</title>
        <authorList>
            <person name="Chen H."/>
        </authorList>
    </citation>
    <scope>NUCLEOTIDE SEQUENCE</scope>
    <source>
        <strain evidence="2">P2K</strain>
    </source>
</reference>
<feature type="transmembrane region" description="Helical" evidence="1">
    <location>
        <begin position="296"/>
        <end position="314"/>
    </location>
</feature>
<dbReference type="Proteomes" id="UP001165498">
    <property type="component" value="Unassembled WGS sequence"/>
</dbReference>
<feature type="transmembrane region" description="Helical" evidence="1">
    <location>
        <begin position="399"/>
        <end position="419"/>
    </location>
</feature>
<evidence type="ECO:0000313" key="2">
    <source>
        <dbReference type="EMBL" id="MCQ4164774.1"/>
    </source>
</evidence>
<evidence type="ECO:0000313" key="3">
    <source>
        <dbReference type="Proteomes" id="UP001165498"/>
    </source>
</evidence>
<dbReference type="EMBL" id="JANFQO010000006">
    <property type="protein sequence ID" value="MCQ4164774.1"/>
    <property type="molecule type" value="Genomic_DNA"/>
</dbReference>
<dbReference type="Pfam" id="PF06123">
    <property type="entry name" value="CreD"/>
    <property type="match status" value="1"/>
</dbReference>
<dbReference type="RefSeq" id="WP_255913696.1">
    <property type="nucleotide sequence ID" value="NZ_JANFQO010000006.1"/>
</dbReference>
<keyword evidence="1" id="KW-1133">Transmembrane helix</keyword>
<dbReference type="PANTHER" id="PTHR30092:SF0">
    <property type="entry name" value="INNER MEMBRANE PROTEIN CRED"/>
    <property type="match status" value="1"/>
</dbReference>